<dbReference type="InterPro" id="IPR036291">
    <property type="entry name" value="NAD(P)-bd_dom_sf"/>
</dbReference>
<accession>E7C2J3</accession>
<dbReference type="EMBL" id="GU567962">
    <property type="protein sequence ID" value="ADI21667.1"/>
    <property type="molecule type" value="Genomic_DNA"/>
</dbReference>
<evidence type="ECO:0000259" key="2">
    <source>
        <dbReference type="Pfam" id="PF02737"/>
    </source>
</evidence>
<sequence>MSGVAIVGAGTMGRAIAAGFARSGERTLLVSRDPAGADPAPAGVDLVGALPDEPPAMVVEAIPEDMALKTAFFRSVEARYKPDSVPLMASNTSGLPLQDIADRLARPDLFLGIHWFHPADELPMVESVRVAQTAPATVDTALALLRAAGWDSIVVPRPVPGAVVNRLQHAILHEAYHLMGRGAGERRGHRPGGALAAGAPHVHRRAPETEGSRRSHRPYPGAAQHRAGPLPRCRTQRGGSGDAGARRDRRAGRPRLLRLGRARRRAEIAAAAARLRRLIAHLDEPA</sequence>
<dbReference type="Gene3D" id="3.40.50.720">
    <property type="entry name" value="NAD(P)-binding Rossmann-like Domain"/>
    <property type="match status" value="2"/>
</dbReference>
<dbReference type="Pfam" id="PF02737">
    <property type="entry name" value="3HCDH_N"/>
    <property type="match status" value="2"/>
</dbReference>
<organism evidence="3">
    <name type="scientific">uncultured Rhizobium sp. HF0130_09F11</name>
    <dbReference type="NCBI Taxonomy" id="723625"/>
    <lineage>
        <taxon>Bacteria</taxon>
        <taxon>Pseudomonadati</taxon>
        <taxon>Pseudomonadota</taxon>
        <taxon>Alphaproteobacteria</taxon>
        <taxon>Hyphomicrobiales</taxon>
        <taxon>Rhizobiaceae</taxon>
        <taxon>Rhizobium/Agrobacterium group</taxon>
        <taxon>Rhizobium</taxon>
        <taxon>environmental samples</taxon>
    </lineage>
</organism>
<dbReference type="GO" id="GO:0070403">
    <property type="term" value="F:NAD+ binding"/>
    <property type="evidence" value="ECO:0007669"/>
    <property type="project" value="InterPro"/>
</dbReference>
<feature type="region of interest" description="Disordered" evidence="1">
    <location>
        <begin position="182"/>
        <end position="258"/>
    </location>
</feature>
<dbReference type="GO" id="GO:0016491">
    <property type="term" value="F:oxidoreductase activity"/>
    <property type="evidence" value="ECO:0007669"/>
    <property type="project" value="TreeGrafter"/>
</dbReference>
<feature type="compositionally biased region" description="Basic residues" evidence="1">
    <location>
        <begin position="247"/>
        <end position="258"/>
    </location>
</feature>
<protein>
    <submittedName>
        <fullName evidence="3">3-hydroxyacyl-CoA dehydrogenase</fullName>
    </submittedName>
</protein>
<feature type="domain" description="3-hydroxyacyl-CoA dehydrogenase NAD binding" evidence="2">
    <location>
        <begin position="57"/>
        <end position="155"/>
    </location>
</feature>
<proteinExistence type="predicted"/>
<evidence type="ECO:0000313" key="3">
    <source>
        <dbReference type="EMBL" id="ADI21667.1"/>
    </source>
</evidence>
<dbReference type="InterPro" id="IPR006176">
    <property type="entry name" value="3-OHacyl-CoA_DH_NAD-bd"/>
</dbReference>
<name>E7C2J3_9HYPH</name>
<feature type="domain" description="3-hydroxyacyl-CoA dehydrogenase NAD binding" evidence="2">
    <location>
        <begin position="4"/>
        <end position="39"/>
    </location>
</feature>
<evidence type="ECO:0000256" key="1">
    <source>
        <dbReference type="SAM" id="MobiDB-lite"/>
    </source>
</evidence>
<dbReference type="SUPFAM" id="SSF51735">
    <property type="entry name" value="NAD(P)-binding Rossmann-fold domains"/>
    <property type="match status" value="1"/>
</dbReference>
<dbReference type="PANTHER" id="PTHR48075">
    <property type="entry name" value="3-HYDROXYACYL-COA DEHYDROGENASE FAMILY PROTEIN"/>
    <property type="match status" value="1"/>
</dbReference>
<dbReference type="PANTHER" id="PTHR48075:SF5">
    <property type="entry name" value="3-HYDROXYBUTYRYL-COA DEHYDROGENASE"/>
    <property type="match status" value="1"/>
</dbReference>
<dbReference type="AlphaFoldDB" id="E7C2J3"/>
<dbReference type="GO" id="GO:0006631">
    <property type="term" value="P:fatty acid metabolic process"/>
    <property type="evidence" value="ECO:0007669"/>
    <property type="project" value="InterPro"/>
</dbReference>
<reference evidence="3" key="1">
    <citation type="submission" date="2010-01" db="EMBL/GenBank/DDBJ databases">
        <title>Genome fragments of uncultured bacteria from the North Pacific subtropical Gyre.</title>
        <authorList>
            <person name="Pham V.D."/>
            <person name="Delong E.F."/>
        </authorList>
    </citation>
    <scope>NUCLEOTIDE SEQUENCE</scope>
</reference>